<evidence type="ECO:0000313" key="1">
    <source>
        <dbReference type="EMBL" id="KAJ0040242.1"/>
    </source>
</evidence>
<comment type="caution">
    <text evidence="1">The sequence shown here is derived from an EMBL/GenBank/DDBJ whole genome shotgun (WGS) entry which is preliminary data.</text>
</comment>
<proteinExistence type="predicted"/>
<gene>
    <name evidence="1" type="ORF">Pint_27717</name>
</gene>
<name>A0ACC0YPB1_9ROSI</name>
<reference evidence="2" key="1">
    <citation type="journal article" date="2023" name="G3 (Bethesda)">
        <title>Genome assembly and association tests identify interacting loci associated with vigor, precocity, and sex in interspecific pistachio rootstocks.</title>
        <authorList>
            <person name="Palmer W."/>
            <person name="Jacygrad E."/>
            <person name="Sagayaradj S."/>
            <person name="Cavanaugh K."/>
            <person name="Han R."/>
            <person name="Bertier L."/>
            <person name="Beede B."/>
            <person name="Kafkas S."/>
            <person name="Golino D."/>
            <person name="Preece J."/>
            <person name="Michelmore R."/>
        </authorList>
    </citation>
    <scope>NUCLEOTIDE SEQUENCE [LARGE SCALE GENOMIC DNA]</scope>
</reference>
<keyword evidence="2" id="KW-1185">Reference proteome</keyword>
<dbReference type="Proteomes" id="UP001163603">
    <property type="component" value="Chromosome 5"/>
</dbReference>
<protein>
    <submittedName>
        <fullName evidence="1">Uncharacterized protein</fullName>
    </submittedName>
</protein>
<organism evidence="1 2">
    <name type="scientific">Pistacia integerrima</name>
    <dbReference type="NCBI Taxonomy" id="434235"/>
    <lineage>
        <taxon>Eukaryota</taxon>
        <taxon>Viridiplantae</taxon>
        <taxon>Streptophyta</taxon>
        <taxon>Embryophyta</taxon>
        <taxon>Tracheophyta</taxon>
        <taxon>Spermatophyta</taxon>
        <taxon>Magnoliopsida</taxon>
        <taxon>eudicotyledons</taxon>
        <taxon>Gunneridae</taxon>
        <taxon>Pentapetalae</taxon>
        <taxon>rosids</taxon>
        <taxon>malvids</taxon>
        <taxon>Sapindales</taxon>
        <taxon>Anacardiaceae</taxon>
        <taxon>Pistacia</taxon>
    </lineage>
</organism>
<sequence length="66" mass="7915">MAFSWLLMIKRWRRKFACVNIVVATVHVRKSRRCIKKYENNLVHCFSSHKFIFSVVFFLSLSTVYA</sequence>
<dbReference type="EMBL" id="CM047740">
    <property type="protein sequence ID" value="KAJ0040242.1"/>
    <property type="molecule type" value="Genomic_DNA"/>
</dbReference>
<evidence type="ECO:0000313" key="2">
    <source>
        <dbReference type="Proteomes" id="UP001163603"/>
    </source>
</evidence>
<accession>A0ACC0YPB1</accession>